<reference evidence="1" key="1">
    <citation type="submission" date="2023-07" db="EMBL/GenBank/DDBJ databases">
        <title>Black Yeasts Isolated from many extreme environments.</title>
        <authorList>
            <person name="Coleine C."/>
            <person name="Stajich J.E."/>
            <person name="Selbmann L."/>
        </authorList>
    </citation>
    <scope>NUCLEOTIDE SEQUENCE</scope>
    <source>
        <strain evidence="1">CCFEE 5714</strain>
    </source>
</reference>
<proteinExistence type="predicted"/>
<evidence type="ECO:0000313" key="1">
    <source>
        <dbReference type="EMBL" id="KAK3720424.1"/>
    </source>
</evidence>
<protein>
    <submittedName>
        <fullName evidence="1">Uncharacterized protein</fullName>
    </submittedName>
</protein>
<evidence type="ECO:0000313" key="2">
    <source>
        <dbReference type="Proteomes" id="UP001281147"/>
    </source>
</evidence>
<dbReference type="Proteomes" id="UP001281147">
    <property type="component" value="Unassembled WGS sequence"/>
</dbReference>
<keyword evidence="2" id="KW-1185">Reference proteome</keyword>
<accession>A0ACC3NQL0</accession>
<organism evidence="1 2">
    <name type="scientific">Vermiconidia calcicola</name>
    <dbReference type="NCBI Taxonomy" id="1690605"/>
    <lineage>
        <taxon>Eukaryota</taxon>
        <taxon>Fungi</taxon>
        <taxon>Dikarya</taxon>
        <taxon>Ascomycota</taxon>
        <taxon>Pezizomycotina</taxon>
        <taxon>Dothideomycetes</taxon>
        <taxon>Dothideomycetidae</taxon>
        <taxon>Mycosphaerellales</taxon>
        <taxon>Extremaceae</taxon>
        <taxon>Vermiconidia</taxon>
    </lineage>
</organism>
<comment type="caution">
    <text evidence="1">The sequence shown here is derived from an EMBL/GenBank/DDBJ whole genome shotgun (WGS) entry which is preliminary data.</text>
</comment>
<gene>
    <name evidence="1" type="ORF">LTR37_003836</name>
</gene>
<sequence length="832" mass="91093">MASPSKQPSQTQKKGGGGWGSLLSGAVAGLESRLDTILADDGAEPPKSSRPGTATGGGSLAPPRASTGERSHSREARGNDRLAERLAKATAARSAVPSRTATPANGAESARQSGEESRSLDLVRSVPDIAGPAHTADEEEGASATDGHDKATGDGTVPSLDEVWLSGDSSRPSLEVTSSRPSADLPNGTITAPSLTRGPSSFEADLTTTAPAEHQQDLDTYMGKIDALQARLSYLANETVAAAKAANAESSPGSAEKQLAEKDERIALLMQEGEKLSKTELKYLQTIKKLRAQGSEAEKAAAEGKKKYEKGEARLRKAEQEARTTAEERKRLEKQVEESRTERANAAELVKTLTTQLKEVKGRAEKAEREMREKGANEIDKNRIAALENDVEDARIEKKLAEDRAASEVKKVREEFEAQKQRSGVRELELKNEISGLEARLEAVRSRAEESAGHGSTGESGVQLLRQVETLQRQHEQAKANWDAIEGSLNVRVAALERERDEAGRREAEARKRFRDVGGKARRAEEELEVKVEAVRGLEQDAKRRTELVEELQRRLEEREGVAEDMRGEVERQKSVWEAETLRRIEEERLRWQQQTLRTQSSAMTNPRKSDATRRPGPGNRLTSHDLAALHTSQSPSRLSSSRGSAIPTTAGRTQAFVNHSSSEASPPAMSRQESTTPTAADNIPPTPSIEIHKRNHHNAPSETFPDSPADTPTIADLVSTSAGPSVQLVERMSLLVRRLESEKAGFKDEILRLSSQRDSARDEVVALMREVEAKRAVEEEVREAREVRGRYEAALEMLGEREEEAEDLRGDVRELKRLYRELVEGKMGGRG</sequence>
<dbReference type="EMBL" id="JAUTXU010000022">
    <property type="protein sequence ID" value="KAK3720424.1"/>
    <property type="molecule type" value="Genomic_DNA"/>
</dbReference>
<name>A0ACC3NQL0_9PEZI</name>